<evidence type="ECO:0000313" key="11">
    <source>
        <dbReference type="EMBL" id="QMV73496.1"/>
    </source>
</evidence>
<keyword evidence="7" id="KW-0762">Sugar transport</keyword>
<keyword evidence="8 9" id="KW-0472">Membrane</keyword>
<name>A0A7G5EHM1_9BURK</name>
<dbReference type="KEGG" id="cpis:HS961_12040"/>
<keyword evidence="6 9" id="KW-1133">Transmembrane helix</keyword>
<evidence type="ECO:0000256" key="9">
    <source>
        <dbReference type="SAM" id="Phobius"/>
    </source>
</evidence>
<dbReference type="AlphaFoldDB" id="A0A7G5EHM1"/>
<proteinExistence type="inferred from homology"/>
<keyword evidence="4" id="KW-1003">Cell membrane</keyword>
<keyword evidence="5 9" id="KW-0812">Transmembrane</keyword>
<feature type="domain" description="ABC-2 type transporter transmembrane" evidence="10">
    <location>
        <begin position="40"/>
        <end position="242"/>
    </location>
</feature>
<feature type="transmembrane region" description="Helical" evidence="9">
    <location>
        <begin position="55"/>
        <end position="75"/>
    </location>
</feature>
<evidence type="ECO:0000313" key="12">
    <source>
        <dbReference type="Proteomes" id="UP000515240"/>
    </source>
</evidence>
<dbReference type="EMBL" id="CP058554">
    <property type="protein sequence ID" value="QMV73496.1"/>
    <property type="molecule type" value="Genomic_DNA"/>
</dbReference>
<evidence type="ECO:0000256" key="6">
    <source>
        <dbReference type="ARBA" id="ARBA00022989"/>
    </source>
</evidence>
<dbReference type="PANTHER" id="PTHR30413">
    <property type="entry name" value="INNER MEMBRANE TRANSPORT PERMEASE"/>
    <property type="match status" value="1"/>
</dbReference>
<keyword evidence="3" id="KW-0813">Transport</keyword>
<dbReference type="GO" id="GO:0005886">
    <property type="term" value="C:plasma membrane"/>
    <property type="evidence" value="ECO:0007669"/>
    <property type="project" value="UniProtKB-SubCell"/>
</dbReference>
<keyword evidence="12" id="KW-1185">Reference proteome</keyword>
<evidence type="ECO:0000259" key="10">
    <source>
        <dbReference type="Pfam" id="PF01061"/>
    </source>
</evidence>
<accession>A0A7G5EHM1</accession>
<keyword evidence="7" id="KW-0625">Polysaccharide transport</keyword>
<dbReference type="GO" id="GO:0140359">
    <property type="term" value="F:ABC-type transporter activity"/>
    <property type="evidence" value="ECO:0007669"/>
    <property type="project" value="InterPro"/>
</dbReference>
<evidence type="ECO:0000256" key="5">
    <source>
        <dbReference type="ARBA" id="ARBA00022692"/>
    </source>
</evidence>
<evidence type="ECO:0000256" key="4">
    <source>
        <dbReference type="ARBA" id="ARBA00022475"/>
    </source>
</evidence>
<sequence length="282" mass="31971">MDPRTLPPAALKAPETGWQRQAQLLLQDLSQSLRQWPLWTHLGWQDLLRQYRRSFLGPAWIAINMAIFTAAFGWIGSQLFNQNPRTYVPYFCLGNVFFGFLTTMFNEGCRTYIDAAAFLKQASYPKFSFVFRVMWRSLLMLLHQLPLIVVVLWYGGYLGGALWLVWLAGMVLTVLSATLVLAVLAALATRYRDVPMVVASVLQIAFFVTPVMWHASQLSSDRAQLLTTLNPLAAWLDLMRQPLLGAVPAPSTWLAAGLVLALLLLVCSLTYLFARRRINYWL</sequence>
<feature type="transmembrane region" description="Helical" evidence="9">
    <location>
        <begin position="161"/>
        <end position="187"/>
    </location>
</feature>
<dbReference type="GO" id="GO:0015920">
    <property type="term" value="P:lipopolysaccharide transport"/>
    <property type="evidence" value="ECO:0007669"/>
    <property type="project" value="TreeGrafter"/>
</dbReference>
<dbReference type="Pfam" id="PF01061">
    <property type="entry name" value="ABC2_membrane"/>
    <property type="match status" value="1"/>
</dbReference>
<dbReference type="Proteomes" id="UP000515240">
    <property type="component" value="Chromosome"/>
</dbReference>
<reference evidence="11 12" key="1">
    <citation type="journal article" date="2020" name="G3 (Bethesda)">
        <title>CeMbio - The Caenorhabditis elegans Microbiome Resource.</title>
        <authorList>
            <person name="Dirksen P."/>
            <person name="Assie A."/>
            <person name="Zimmermann J."/>
            <person name="Zhang F."/>
            <person name="Tietje A.M."/>
            <person name="Marsh S.A."/>
            <person name="Felix M.A."/>
            <person name="Shapira M."/>
            <person name="Kaleta C."/>
            <person name="Schulenburg H."/>
            <person name="Samuel B."/>
        </authorList>
    </citation>
    <scope>NUCLEOTIDE SEQUENCE [LARGE SCALE GENOMIC DNA]</scope>
    <source>
        <strain evidence="11 12">BIGb0172</strain>
    </source>
</reference>
<protein>
    <submittedName>
        <fullName evidence="11">ABC transporter permease</fullName>
    </submittedName>
</protein>
<organism evidence="11 12">
    <name type="scientific">Comamonas piscis</name>
    <dbReference type="NCBI Taxonomy" id="1562974"/>
    <lineage>
        <taxon>Bacteria</taxon>
        <taxon>Pseudomonadati</taxon>
        <taxon>Pseudomonadota</taxon>
        <taxon>Betaproteobacteria</taxon>
        <taxon>Burkholderiales</taxon>
        <taxon>Comamonadaceae</taxon>
        <taxon>Comamonas</taxon>
    </lineage>
</organism>
<feature type="transmembrane region" description="Helical" evidence="9">
    <location>
        <begin position="87"/>
        <end position="105"/>
    </location>
</feature>
<dbReference type="GO" id="GO:0015774">
    <property type="term" value="P:polysaccharide transport"/>
    <property type="evidence" value="ECO:0007669"/>
    <property type="project" value="UniProtKB-KW"/>
</dbReference>
<feature type="transmembrane region" description="Helical" evidence="9">
    <location>
        <begin position="194"/>
        <end position="213"/>
    </location>
</feature>
<evidence type="ECO:0000256" key="2">
    <source>
        <dbReference type="ARBA" id="ARBA00007783"/>
    </source>
</evidence>
<feature type="transmembrane region" description="Helical" evidence="9">
    <location>
        <begin position="133"/>
        <end position="155"/>
    </location>
</feature>
<dbReference type="InterPro" id="IPR013525">
    <property type="entry name" value="ABC2_TM"/>
</dbReference>
<comment type="subcellular location">
    <subcellularLocation>
        <location evidence="1">Cell membrane</location>
        <topology evidence="1">Multi-pass membrane protein</topology>
    </subcellularLocation>
</comment>
<dbReference type="PANTHER" id="PTHR30413:SF10">
    <property type="entry name" value="CAPSULE POLYSACCHARIDE EXPORT INNER-MEMBRANE PROTEIN CTRC"/>
    <property type="match status" value="1"/>
</dbReference>
<dbReference type="RefSeq" id="WP_182322251.1">
    <property type="nucleotide sequence ID" value="NZ_CP058554.1"/>
</dbReference>
<gene>
    <name evidence="11" type="ORF">HS961_12040</name>
</gene>
<evidence type="ECO:0000256" key="7">
    <source>
        <dbReference type="ARBA" id="ARBA00023047"/>
    </source>
</evidence>
<feature type="transmembrane region" description="Helical" evidence="9">
    <location>
        <begin position="253"/>
        <end position="274"/>
    </location>
</feature>
<evidence type="ECO:0000256" key="8">
    <source>
        <dbReference type="ARBA" id="ARBA00023136"/>
    </source>
</evidence>
<comment type="similarity">
    <text evidence="2">Belongs to the ABC-2 integral membrane protein family.</text>
</comment>
<evidence type="ECO:0000256" key="1">
    <source>
        <dbReference type="ARBA" id="ARBA00004651"/>
    </source>
</evidence>
<evidence type="ECO:0000256" key="3">
    <source>
        <dbReference type="ARBA" id="ARBA00022448"/>
    </source>
</evidence>